<feature type="domain" description="TLC" evidence="7">
    <location>
        <begin position="70"/>
        <end position="270"/>
    </location>
</feature>
<proteinExistence type="predicted"/>
<evidence type="ECO:0000313" key="9">
    <source>
        <dbReference type="Proteomes" id="UP000243459"/>
    </source>
</evidence>
<accession>A0A5P1FAP5</accession>
<keyword evidence="9" id="KW-1185">Reference proteome</keyword>
<dbReference type="PROSITE" id="PS50922">
    <property type="entry name" value="TLC"/>
    <property type="match status" value="1"/>
</dbReference>
<sequence length="289" mass="33305">MEVGGVGLPKESNFWLVAVFALSFGIVRLLLDALLYKPLSNIMLRHANAGKVATDDAKQSKIIKCSESMWKFTYYASMQLWVILIMLNQTWSLNTEDYFQGWPNQEMDLAVKLFYMCQCGFYVYGIAALLTWETRRKDFAIMMSHHIITSSLVGFSYITRFFRIGTIILALHDTSDVFLEAAKLFKYSGIEMGASLFFGFFAVSWLILRLVFFPFWIIPASSYQSIKSFRMLKPFPLALYYAFNTMLLTLLVFHMYWWKLICAMIMKQMCNKGKVGGDIRSGKPNAYPS</sequence>
<dbReference type="Gramene" id="ONK73590">
    <property type="protein sequence ID" value="ONK73590"/>
    <property type="gene ID" value="A4U43_C04F33220"/>
</dbReference>
<keyword evidence="4 5" id="KW-0472">Membrane</keyword>
<dbReference type="GO" id="GO:0005789">
    <property type="term" value="C:endoplasmic reticulum membrane"/>
    <property type="evidence" value="ECO:0007669"/>
    <property type="project" value="UniProtKB-SubCell"/>
</dbReference>
<dbReference type="GO" id="GO:0046513">
    <property type="term" value="P:ceramide biosynthetic process"/>
    <property type="evidence" value="ECO:0007669"/>
    <property type="project" value="InterPro"/>
</dbReference>
<dbReference type="PANTHER" id="PTHR12560:SF0">
    <property type="entry name" value="LD18904P"/>
    <property type="match status" value="1"/>
</dbReference>
<evidence type="ECO:0000256" key="2">
    <source>
        <dbReference type="ARBA" id="ARBA00022692"/>
    </source>
</evidence>
<evidence type="ECO:0000256" key="1">
    <source>
        <dbReference type="ARBA" id="ARBA00004477"/>
    </source>
</evidence>
<feature type="transmembrane region" description="Helical" evidence="6">
    <location>
        <begin position="14"/>
        <end position="36"/>
    </location>
</feature>
<gene>
    <name evidence="8" type="ORF">A4U43_C04F33220</name>
</gene>
<feature type="transmembrane region" description="Helical" evidence="6">
    <location>
        <begin position="194"/>
        <end position="218"/>
    </location>
</feature>
<keyword evidence="2 5" id="KW-0812">Transmembrane</keyword>
<dbReference type="Pfam" id="PF03798">
    <property type="entry name" value="TRAM_LAG1_CLN8"/>
    <property type="match status" value="1"/>
</dbReference>
<feature type="transmembrane region" description="Helical" evidence="6">
    <location>
        <begin position="238"/>
        <end position="258"/>
    </location>
</feature>
<dbReference type="GO" id="GO:0050291">
    <property type="term" value="F:sphingosine N-acyltransferase activity"/>
    <property type="evidence" value="ECO:0007669"/>
    <property type="project" value="InterPro"/>
</dbReference>
<feature type="transmembrane region" description="Helical" evidence="6">
    <location>
        <begin position="113"/>
        <end position="132"/>
    </location>
</feature>
<evidence type="ECO:0000256" key="4">
    <source>
        <dbReference type="ARBA" id="ARBA00023136"/>
    </source>
</evidence>
<dbReference type="Proteomes" id="UP000243459">
    <property type="component" value="Chromosome 4"/>
</dbReference>
<keyword evidence="3 6" id="KW-1133">Transmembrane helix</keyword>
<protein>
    <recommendedName>
        <fullName evidence="7">TLC domain-containing protein</fullName>
    </recommendedName>
</protein>
<reference evidence="9" key="1">
    <citation type="journal article" date="2017" name="Nat. Commun.">
        <title>The asparagus genome sheds light on the origin and evolution of a young Y chromosome.</title>
        <authorList>
            <person name="Harkess A."/>
            <person name="Zhou J."/>
            <person name="Xu C."/>
            <person name="Bowers J.E."/>
            <person name="Van der Hulst R."/>
            <person name="Ayyampalayam S."/>
            <person name="Mercati F."/>
            <person name="Riccardi P."/>
            <person name="McKain M.R."/>
            <person name="Kakrana A."/>
            <person name="Tang H."/>
            <person name="Ray J."/>
            <person name="Groenendijk J."/>
            <person name="Arikit S."/>
            <person name="Mathioni S.M."/>
            <person name="Nakano M."/>
            <person name="Shan H."/>
            <person name="Telgmann-Rauber A."/>
            <person name="Kanno A."/>
            <person name="Yue Z."/>
            <person name="Chen H."/>
            <person name="Li W."/>
            <person name="Chen Y."/>
            <person name="Xu X."/>
            <person name="Zhang Y."/>
            <person name="Luo S."/>
            <person name="Chen H."/>
            <person name="Gao J."/>
            <person name="Mao Z."/>
            <person name="Pires J.C."/>
            <person name="Luo M."/>
            <person name="Kudrna D."/>
            <person name="Wing R.A."/>
            <person name="Meyers B.C."/>
            <person name="Yi K."/>
            <person name="Kong H."/>
            <person name="Lavrijsen P."/>
            <person name="Sunseri F."/>
            <person name="Falavigna A."/>
            <person name="Ye Y."/>
            <person name="Leebens-Mack J.H."/>
            <person name="Chen G."/>
        </authorList>
    </citation>
    <scope>NUCLEOTIDE SEQUENCE [LARGE SCALE GENOMIC DNA]</scope>
    <source>
        <strain evidence="9">cv. DH0086</strain>
    </source>
</reference>
<organism evidence="8 9">
    <name type="scientific">Asparagus officinalis</name>
    <name type="common">Garden asparagus</name>
    <dbReference type="NCBI Taxonomy" id="4686"/>
    <lineage>
        <taxon>Eukaryota</taxon>
        <taxon>Viridiplantae</taxon>
        <taxon>Streptophyta</taxon>
        <taxon>Embryophyta</taxon>
        <taxon>Tracheophyta</taxon>
        <taxon>Spermatophyta</taxon>
        <taxon>Magnoliopsida</taxon>
        <taxon>Liliopsida</taxon>
        <taxon>Asparagales</taxon>
        <taxon>Asparagaceae</taxon>
        <taxon>Asparagoideae</taxon>
        <taxon>Asparagus</taxon>
    </lineage>
</organism>
<evidence type="ECO:0000256" key="3">
    <source>
        <dbReference type="ARBA" id="ARBA00022989"/>
    </source>
</evidence>
<dbReference type="OMA" id="FRCHNIG"/>
<dbReference type="InterPro" id="IPR016439">
    <property type="entry name" value="Lag1/Lac1-like"/>
</dbReference>
<name>A0A5P1FAP5_ASPOF</name>
<dbReference type="EMBL" id="CM007384">
    <property type="protein sequence ID" value="ONK73590.1"/>
    <property type="molecule type" value="Genomic_DNA"/>
</dbReference>
<dbReference type="InterPro" id="IPR006634">
    <property type="entry name" value="TLC-dom"/>
</dbReference>
<feature type="transmembrane region" description="Helical" evidence="6">
    <location>
        <begin position="72"/>
        <end position="93"/>
    </location>
</feature>
<evidence type="ECO:0000313" key="8">
    <source>
        <dbReference type="EMBL" id="ONK73590.1"/>
    </source>
</evidence>
<dbReference type="PANTHER" id="PTHR12560">
    <property type="entry name" value="LONGEVITY ASSURANCE FACTOR 1 LAG1"/>
    <property type="match status" value="1"/>
</dbReference>
<dbReference type="SMART" id="SM00724">
    <property type="entry name" value="TLC"/>
    <property type="match status" value="1"/>
</dbReference>
<dbReference type="AlphaFoldDB" id="A0A5P1FAP5"/>
<comment type="subcellular location">
    <subcellularLocation>
        <location evidence="1">Endoplasmic reticulum membrane</location>
        <topology evidence="1">Multi-pass membrane protein</topology>
    </subcellularLocation>
</comment>
<evidence type="ECO:0000259" key="7">
    <source>
        <dbReference type="PROSITE" id="PS50922"/>
    </source>
</evidence>
<evidence type="ECO:0000256" key="5">
    <source>
        <dbReference type="PROSITE-ProRule" id="PRU00205"/>
    </source>
</evidence>
<evidence type="ECO:0000256" key="6">
    <source>
        <dbReference type="SAM" id="Phobius"/>
    </source>
</evidence>